<dbReference type="InterPro" id="IPR001647">
    <property type="entry name" value="HTH_TetR"/>
</dbReference>
<dbReference type="PRINTS" id="PR00455">
    <property type="entry name" value="HTHTETR"/>
</dbReference>
<dbReference type="Proteomes" id="UP000253509">
    <property type="component" value="Unassembled WGS sequence"/>
</dbReference>
<keyword evidence="1" id="KW-0805">Transcription regulation</keyword>
<evidence type="ECO:0000256" key="4">
    <source>
        <dbReference type="PROSITE-ProRule" id="PRU00335"/>
    </source>
</evidence>
<dbReference type="SUPFAM" id="SSF48498">
    <property type="entry name" value="Tetracyclin repressor-like, C-terminal domain"/>
    <property type="match status" value="1"/>
</dbReference>
<evidence type="ECO:0000313" key="6">
    <source>
        <dbReference type="EMBL" id="RBP74550.1"/>
    </source>
</evidence>
<proteinExistence type="predicted"/>
<name>A0A366IRE0_9MICO</name>
<dbReference type="InterPro" id="IPR009057">
    <property type="entry name" value="Homeodomain-like_sf"/>
</dbReference>
<evidence type="ECO:0000313" key="7">
    <source>
        <dbReference type="Proteomes" id="UP000253509"/>
    </source>
</evidence>
<dbReference type="PANTHER" id="PTHR30055">
    <property type="entry name" value="HTH-TYPE TRANSCRIPTIONAL REGULATOR RUTR"/>
    <property type="match status" value="1"/>
</dbReference>
<keyword evidence="2 4" id="KW-0238">DNA-binding</keyword>
<evidence type="ECO:0000256" key="2">
    <source>
        <dbReference type="ARBA" id="ARBA00023125"/>
    </source>
</evidence>
<keyword evidence="3" id="KW-0804">Transcription</keyword>
<dbReference type="GO" id="GO:0045892">
    <property type="term" value="P:negative regulation of DNA-templated transcription"/>
    <property type="evidence" value="ECO:0007669"/>
    <property type="project" value="UniProtKB-ARBA"/>
</dbReference>
<dbReference type="GO" id="GO:0003700">
    <property type="term" value="F:DNA-binding transcription factor activity"/>
    <property type="evidence" value="ECO:0007669"/>
    <property type="project" value="TreeGrafter"/>
</dbReference>
<sequence length="226" mass="24785">MNGRVREGMAVALSSARSIGNRIAIQDAATELFLQRGYAGTSMDDVASAARVSKQTVYKHFANKDELFSRIILETTAQIDHLVDHVAERLRDPEDLPAALRALARRFAEAVLDPDTLRLRRVVIATAERFPELGASWYENGFERVLATLSQRFAELSAGGQLTIDDPDLAAEHFVGLLLWIPVNRAMFTGAVSPVSPGDLDRIIDQGVGAFLRAYASTDRPPVPNQ</sequence>
<dbReference type="PANTHER" id="PTHR30055:SF146">
    <property type="entry name" value="HTH-TYPE TRANSCRIPTIONAL DUAL REGULATOR CECR"/>
    <property type="match status" value="1"/>
</dbReference>
<reference evidence="6 7" key="1">
    <citation type="submission" date="2018-06" db="EMBL/GenBank/DDBJ databases">
        <title>Freshwater and sediment microbial communities from various areas in North America, analyzing microbe dynamics in response to fracking.</title>
        <authorList>
            <person name="Lamendella R."/>
        </authorList>
    </citation>
    <scope>NUCLEOTIDE SEQUENCE [LARGE SCALE GENOMIC DNA]</scope>
    <source>
        <strain evidence="6 7">3b_TX</strain>
    </source>
</reference>
<protein>
    <submittedName>
        <fullName evidence="6">TetR family transcriptional regulator</fullName>
    </submittedName>
</protein>
<gene>
    <name evidence="6" type="ORF">DFO65_101270</name>
</gene>
<evidence type="ECO:0000259" key="5">
    <source>
        <dbReference type="PROSITE" id="PS50977"/>
    </source>
</evidence>
<dbReference type="Pfam" id="PF14246">
    <property type="entry name" value="TetR_C_7"/>
    <property type="match status" value="1"/>
</dbReference>
<keyword evidence="7" id="KW-1185">Reference proteome</keyword>
<dbReference type="InterPro" id="IPR050109">
    <property type="entry name" value="HTH-type_TetR-like_transc_reg"/>
</dbReference>
<feature type="DNA-binding region" description="H-T-H motif" evidence="4">
    <location>
        <begin position="42"/>
        <end position="61"/>
    </location>
</feature>
<dbReference type="EMBL" id="QNSB01000001">
    <property type="protein sequence ID" value="RBP74550.1"/>
    <property type="molecule type" value="Genomic_DNA"/>
</dbReference>
<organism evidence="6 7">
    <name type="scientific">Brevibacterium celere</name>
    <dbReference type="NCBI Taxonomy" id="225845"/>
    <lineage>
        <taxon>Bacteria</taxon>
        <taxon>Bacillati</taxon>
        <taxon>Actinomycetota</taxon>
        <taxon>Actinomycetes</taxon>
        <taxon>Micrococcales</taxon>
        <taxon>Brevibacteriaceae</taxon>
        <taxon>Brevibacterium</taxon>
    </lineage>
</organism>
<dbReference type="FunFam" id="1.10.10.60:FF:000141">
    <property type="entry name" value="TetR family transcriptional regulator"/>
    <property type="match status" value="1"/>
</dbReference>
<evidence type="ECO:0000256" key="1">
    <source>
        <dbReference type="ARBA" id="ARBA00023015"/>
    </source>
</evidence>
<dbReference type="AlphaFoldDB" id="A0A366IRE0"/>
<comment type="caution">
    <text evidence="6">The sequence shown here is derived from an EMBL/GenBank/DDBJ whole genome shotgun (WGS) entry which is preliminary data.</text>
</comment>
<dbReference type="Gene3D" id="1.10.357.10">
    <property type="entry name" value="Tetracycline Repressor, domain 2"/>
    <property type="match status" value="1"/>
</dbReference>
<dbReference type="InterPro" id="IPR036271">
    <property type="entry name" value="Tet_transcr_reg_TetR-rel_C_sf"/>
</dbReference>
<dbReference type="InterPro" id="IPR039536">
    <property type="entry name" value="TetR_C_Proteobacteria"/>
</dbReference>
<accession>A0A366IRE0</accession>
<evidence type="ECO:0000256" key="3">
    <source>
        <dbReference type="ARBA" id="ARBA00023163"/>
    </source>
</evidence>
<feature type="domain" description="HTH tetR-type" evidence="5">
    <location>
        <begin position="19"/>
        <end position="79"/>
    </location>
</feature>
<dbReference type="Pfam" id="PF00440">
    <property type="entry name" value="TetR_N"/>
    <property type="match status" value="1"/>
</dbReference>
<dbReference type="GO" id="GO:0000976">
    <property type="term" value="F:transcription cis-regulatory region binding"/>
    <property type="evidence" value="ECO:0007669"/>
    <property type="project" value="TreeGrafter"/>
</dbReference>
<dbReference type="SUPFAM" id="SSF46689">
    <property type="entry name" value="Homeodomain-like"/>
    <property type="match status" value="1"/>
</dbReference>
<dbReference type="PROSITE" id="PS50977">
    <property type="entry name" value="HTH_TETR_2"/>
    <property type="match status" value="1"/>
</dbReference>